<evidence type="ECO:0000313" key="1">
    <source>
        <dbReference type="EMBL" id="MQM02743.1"/>
    </source>
</evidence>
<dbReference type="AlphaFoldDB" id="A0A843VUM8"/>
<comment type="caution">
    <text evidence="1">The sequence shown here is derived from an EMBL/GenBank/DDBJ whole genome shotgun (WGS) entry which is preliminary data.</text>
</comment>
<protein>
    <submittedName>
        <fullName evidence="1">Uncharacterized protein</fullName>
    </submittedName>
</protein>
<proteinExistence type="predicted"/>
<name>A0A843VUM8_COLES</name>
<sequence>MGPAPPGRANGMSQASRSFLDLLWIFGRILTSRGFRPYLDMYKDTLAIYRLAWTSPPFVDIF</sequence>
<keyword evidence="2" id="KW-1185">Reference proteome</keyword>
<dbReference type="EMBL" id="NMUH01002909">
    <property type="protein sequence ID" value="MQM02743.1"/>
    <property type="molecule type" value="Genomic_DNA"/>
</dbReference>
<reference evidence="1" key="1">
    <citation type="submission" date="2017-07" db="EMBL/GenBank/DDBJ databases">
        <title>Taro Niue Genome Assembly and Annotation.</title>
        <authorList>
            <person name="Atibalentja N."/>
            <person name="Keating K."/>
            <person name="Fields C.J."/>
        </authorList>
    </citation>
    <scope>NUCLEOTIDE SEQUENCE</scope>
    <source>
        <strain evidence="1">Niue_2</strain>
        <tissue evidence="1">Leaf</tissue>
    </source>
</reference>
<gene>
    <name evidence="1" type="ORF">Taro_035511</name>
</gene>
<dbReference type="Proteomes" id="UP000652761">
    <property type="component" value="Unassembled WGS sequence"/>
</dbReference>
<evidence type="ECO:0000313" key="2">
    <source>
        <dbReference type="Proteomes" id="UP000652761"/>
    </source>
</evidence>
<accession>A0A843VUM8</accession>
<organism evidence="1 2">
    <name type="scientific">Colocasia esculenta</name>
    <name type="common">Wild taro</name>
    <name type="synonym">Arum esculentum</name>
    <dbReference type="NCBI Taxonomy" id="4460"/>
    <lineage>
        <taxon>Eukaryota</taxon>
        <taxon>Viridiplantae</taxon>
        <taxon>Streptophyta</taxon>
        <taxon>Embryophyta</taxon>
        <taxon>Tracheophyta</taxon>
        <taxon>Spermatophyta</taxon>
        <taxon>Magnoliopsida</taxon>
        <taxon>Liliopsida</taxon>
        <taxon>Araceae</taxon>
        <taxon>Aroideae</taxon>
        <taxon>Colocasieae</taxon>
        <taxon>Colocasia</taxon>
    </lineage>
</organism>